<keyword evidence="3" id="KW-1185">Reference proteome</keyword>
<accession>A0A0P0VPD5</accession>
<evidence type="ECO:0000313" key="2">
    <source>
        <dbReference type="EMBL" id="BAS80834.1"/>
    </source>
</evidence>
<dbReference type="EMBL" id="AP014958">
    <property type="protein sequence ID" value="BAS80834.1"/>
    <property type="molecule type" value="Genomic_DNA"/>
</dbReference>
<proteinExistence type="predicted"/>
<dbReference type="Proteomes" id="UP000059680">
    <property type="component" value="Chromosome 2"/>
</dbReference>
<protein>
    <submittedName>
        <fullName evidence="2">Os02g0739250 protein</fullName>
    </submittedName>
</protein>
<evidence type="ECO:0000256" key="1">
    <source>
        <dbReference type="SAM" id="MobiDB-lite"/>
    </source>
</evidence>
<sequence length="102" mass="10458">MSLRFPDDDGGDDDGVAVGVPGDGDGEVIGGGVAKAGVRVDGNLVWMFCPCAAASGATPTRRRRRRNRGRGVGDGAGAIAAAKWKVTEMRRGGRIDLAESMG</sequence>
<reference evidence="2 3" key="3">
    <citation type="journal article" date="2013" name="Rice">
        <title>Improvement of the Oryza sativa Nipponbare reference genome using next generation sequence and optical map data.</title>
        <authorList>
            <person name="Kawahara Y."/>
            <person name="de la Bastide M."/>
            <person name="Hamilton J.P."/>
            <person name="Kanamori H."/>
            <person name="McCombie W.R."/>
            <person name="Ouyang S."/>
            <person name="Schwartz D.C."/>
            <person name="Tanaka T."/>
            <person name="Wu J."/>
            <person name="Zhou S."/>
            <person name="Childs K.L."/>
            <person name="Davidson R.M."/>
            <person name="Lin H."/>
            <person name="Quesada-Ocampo L."/>
            <person name="Vaillancourt B."/>
            <person name="Sakai H."/>
            <person name="Lee S.S."/>
            <person name="Kim J."/>
            <person name="Numa H."/>
            <person name="Itoh T."/>
            <person name="Buell C.R."/>
            <person name="Matsumoto T."/>
        </authorList>
    </citation>
    <scope>NUCLEOTIDE SEQUENCE [LARGE SCALE GENOMIC DNA]</scope>
    <source>
        <strain evidence="3">cv. Nipponbare</strain>
    </source>
</reference>
<dbReference type="AlphaFoldDB" id="A0A0P0VPD5"/>
<dbReference type="InParanoid" id="A0A0P0VPD5"/>
<name>A0A0P0VPD5_ORYSJ</name>
<organism evidence="2 3">
    <name type="scientific">Oryza sativa subsp. japonica</name>
    <name type="common">Rice</name>
    <dbReference type="NCBI Taxonomy" id="39947"/>
    <lineage>
        <taxon>Eukaryota</taxon>
        <taxon>Viridiplantae</taxon>
        <taxon>Streptophyta</taxon>
        <taxon>Embryophyta</taxon>
        <taxon>Tracheophyta</taxon>
        <taxon>Spermatophyta</taxon>
        <taxon>Magnoliopsida</taxon>
        <taxon>Liliopsida</taxon>
        <taxon>Poales</taxon>
        <taxon>Poaceae</taxon>
        <taxon>BOP clade</taxon>
        <taxon>Oryzoideae</taxon>
        <taxon>Oryzeae</taxon>
        <taxon>Oryzinae</taxon>
        <taxon>Oryza</taxon>
        <taxon>Oryza sativa</taxon>
    </lineage>
</organism>
<gene>
    <name evidence="2" type="ordered locus">Os02g0739250</name>
    <name evidence="2" type="ORF">OSNPB_020739250</name>
</gene>
<dbReference type="PaxDb" id="39947-A0A0P0VPD5"/>
<reference evidence="2 3" key="2">
    <citation type="journal article" date="2013" name="Plant Cell Physiol.">
        <title>Rice Annotation Project Database (RAP-DB): an integrative and interactive database for rice genomics.</title>
        <authorList>
            <person name="Sakai H."/>
            <person name="Lee S.S."/>
            <person name="Tanaka T."/>
            <person name="Numa H."/>
            <person name="Kim J."/>
            <person name="Kawahara Y."/>
            <person name="Wakimoto H."/>
            <person name="Yang C.C."/>
            <person name="Iwamoto M."/>
            <person name="Abe T."/>
            <person name="Yamada Y."/>
            <person name="Muto A."/>
            <person name="Inokuchi H."/>
            <person name="Ikemura T."/>
            <person name="Matsumoto T."/>
            <person name="Sasaki T."/>
            <person name="Itoh T."/>
        </authorList>
    </citation>
    <scope>NUCLEOTIDE SEQUENCE [LARGE SCALE GENOMIC DNA]</scope>
    <source>
        <strain evidence="3">cv. Nipponbare</strain>
    </source>
</reference>
<feature type="region of interest" description="Disordered" evidence="1">
    <location>
        <begin position="1"/>
        <end position="23"/>
    </location>
</feature>
<evidence type="ECO:0000313" key="3">
    <source>
        <dbReference type="Proteomes" id="UP000059680"/>
    </source>
</evidence>
<reference evidence="3" key="1">
    <citation type="journal article" date="2005" name="Nature">
        <title>The map-based sequence of the rice genome.</title>
        <authorList>
            <consortium name="International rice genome sequencing project (IRGSP)"/>
            <person name="Matsumoto T."/>
            <person name="Wu J."/>
            <person name="Kanamori H."/>
            <person name="Katayose Y."/>
            <person name="Fujisawa M."/>
            <person name="Namiki N."/>
            <person name="Mizuno H."/>
            <person name="Yamamoto K."/>
            <person name="Antonio B.A."/>
            <person name="Baba T."/>
            <person name="Sakata K."/>
            <person name="Nagamura Y."/>
            <person name="Aoki H."/>
            <person name="Arikawa K."/>
            <person name="Arita K."/>
            <person name="Bito T."/>
            <person name="Chiden Y."/>
            <person name="Fujitsuka N."/>
            <person name="Fukunaka R."/>
            <person name="Hamada M."/>
            <person name="Harada C."/>
            <person name="Hayashi A."/>
            <person name="Hijishita S."/>
            <person name="Honda M."/>
            <person name="Hosokawa S."/>
            <person name="Ichikawa Y."/>
            <person name="Idonuma A."/>
            <person name="Iijima M."/>
            <person name="Ikeda M."/>
            <person name="Ikeno M."/>
            <person name="Ito K."/>
            <person name="Ito S."/>
            <person name="Ito T."/>
            <person name="Ito Y."/>
            <person name="Ito Y."/>
            <person name="Iwabuchi A."/>
            <person name="Kamiya K."/>
            <person name="Karasawa W."/>
            <person name="Kurita K."/>
            <person name="Katagiri S."/>
            <person name="Kikuta A."/>
            <person name="Kobayashi H."/>
            <person name="Kobayashi N."/>
            <person name="Machita K."/>
            <person name="Maehara T."/>
            <person name="Masukawa M."/>
            <person name="Mizubayashi T."/>
            <person name="Mukai Y."/>
            <person name="Nagasaki H."/>
            <person name="Nagata Y."/>
            <person name="Naito S."/>
            <person name="Nakashima M."/>
            <person name="Nakama Y."/>
            <person name="Nakamichi Y."/>
            <person name="Nakamura M."/>
            <person name="Meguro A."/>
            <person name="Negishi M."/>
            <person name="Ohta I."/>
            <person name="Ohta T."/>
            <person name="Okamoto M."/>
            <person name="Ono N."/>
            <person name="Saji S."/>
            <person name="Sakaguchi M."/>
            <person name="Sakai K."/>
            <person name="Shibata M."/>
            <person name="Shimokawa T."/>
            <person name="Song J."/>
            <person name="Takazaki Y."/>
            <person name="Terasawa K."/>
            <person name="Tsugane M."/>
            <person name="Tsuji K."/>
            <person name="Ueda S."/>
            <person name="Waki K."/>
            <person name="Yamagata H."/>
            <person name="Yamamoto M."/>
            <person name="Yamamoto S."/>
            <person name="Yamane H."/>
            <person name="Yoshiki S."/>
            <person name="Yoshihara R."/>
            <person name="Yukawa K."/>
            <person name="Zhong H."/>
            <person name="Yano M."/>
            <person name="Yuan Q."/>
            <person name="Ouyang S."/>
            <person name="Liu J."/>
            <person name="Jones K.M."/>
            <person name="Gansberger K."/>
            <person name="Moffat K."/>
            <person name="Hill J."/>
            <person name="Bera J."/>
            <person name="Fadrosh D."/>
            <person name="Jin S."/>
            <person name="Johri S."/>
            <person name="Kim M."/>
            <person name="Overton L."/>
            <person name="Reardon M."/>
            <person name="Tsitrin T."/>
            <person name="Vuong H."/>
            <person name="Weaver B."/>
            <person name="Ciecko A."/>
            <person name="Tallon L."/>
            <person name="Jackson J."/>
            <person name="Pai G."/>
            <person name="Aken S.V."/>
            <person name="Utterback T."/>
            <person name="Reidmuller S."/>
            <person name="Feldblyum T."/>
            <person name="Hsiao J."/>
            <person name="Zismann V."/>
            <person name="Iobst S."/>
            <person name="de Vazeille A.R."/>
            <person name="Buell C.R."/>
            <person name="Ying K."/>
            <person name="Li Y."/>
            <person name="Lu T."/>
            <person name="Huang Y."/>
            <person name="Zhao Q."/>
            <person name="Feng Q."/>
            <person name="Zhang L."/>
            <person name="Zhu J."/>
            <person name="Weng Q."/>
            <person name="Mu J."/>
            <person name="Lu Y."/>
            <person name="Fan D."/>
            <person name="Liu Y."/>
            <person name="Guan J."/>
            <person name="Zhang Y."/>
            <person name="Yu S."/>
            <person name="Liu X."/>
            <person name="Zhang Y."/>
            <person name="Hong G."/>
            <person name="Han B."/>
            <person name="Choisne N."/>
            <person name="Demange N."/>
            <person name="Orjeda G."/>
            <person name="Samain S."/>
            <person name="Cattolico L."/>
            <person name="Pelletier E."/>
            <person name="Couloux A."/>
            <person name="Segurens B."/>
            <person name="Wincker P."/>
            <person name="D'Hont A."/>
            <person name="Scarpelli C."/>
            <person name="Weissenbach J."/>
            <person name="Salanoubat M."/>
            <person name="Quetier F."/>
            <person name="Yu Y."/>
            <person name="Kim H.R."/>
            <person name="Rambo T."/>
            <person name="Currie J."/>
            <person name="Collura K."/>
            <person name="Luo M."/>
            <person name="Yang T."/>
            <person name="Ammiraju J.S.S."/>
            <person name="Engler F."/>
            <person name="Soderlund C."/>
            <person name="Wing R.A."/>
            <person name="Palmer L.E."/>
            <person name="de la Bastide M."/>
            <person name="Spiegel L."/>
            <person name="Nascimento L."/>
            <person name="Zutavern T."/>
            <person name="O'Shaughnessy A."/>
            <person name="Dike S."/>
            <person name="Dedhia N."/>
            <person name="Preston R."/>
            <person name="Balija V."/>
            <person name="McCombie W.R."/>
            <person name="Chow T."/>
            <person name="Chen H."/>
            <person name="Chung M."/>
            <person name="Chen C."/>
            <person name="Shaw J."/>
            <person name="Wu H."/>
            <person name="Hsiao K."/>
            <person name="Chao Y."/>
            <person name="Chu M."/>
            <person name="Cheng C."/>
            <person name="Hour A."/>
            <person name="Lee P."/>
            <person name="Lin S."/>
            <person name="Lin Y."/>
            <person name="Liou J."/>
            <person name="Liu S."/>
            <person name="Hsing Y."/>
            <person name="Raghuvanshi S."/>
            <person name="Mohanty A."/>
            <person name="Bharti A.K."/>
            <person name="Gaur A."/>
            <person name="Gupta V."/>
            <person name="Kumar D."/>
            <person name="Ravi V."/>
            <person name="Vij S."/>
            <person name="Kapur A."/>
            <person name="Khurana P."/>
            <person name="Khurana P."/>
            <person name="Khurana J.P."/>
            <person name="Tyagi A.K."/>
            <person name="Gaikwad K."/>
            <person name="Singh A."/>
            <person name="Dalal V."/>
            <person name="Srivastava S."/>
            <person name="Dixit A."/>
            <person name="Pal A.K."/>
            <person name="Ghazi I.A."/>
            <person name="Yadav M."/>
            <person name="Pandit A."/>
            <person name="Bhargava A."/>
            <person name="Sureshbabu K."/>
            <person name="Batra K."/>
            <person name="Sharma T.R."/>
            <person name="Mohapatra T."/>
            <person name="Singh N.K."/>
            <person name="Messing J."/>
            <person name="Nelson A.B."/>
            <person name="Fuks G."/>
            <person name="Kavchok S."/>
            <person name="Keizer G."/>
            <person name="Linton E."/>
            <person name="Llaca V."/>
            <person name="Song R."/>
            <person name="Tanyolac B."/>
            <person name="Young S."/>
            <person name="Ho-Il K."/>
            <person name="Hahn J.H."/>
            <person name="Sangsakoo G."/>
            <person name="Vanavichit A."/>
            <person name="de Mattos Luiz.A.T."/>
            <person name="Zimmer P.D."/>
            <person name="Malone G."/>
            <person name="Dellagostin O."/>
            <person name="de Oliveira A.C."/>
            <person name="Bevan M."/>
            <person name="Bancroft I."/>
            <person name="Minx P."/>
            <person name="Cordum H."/>
            <person name="Wilson R."/>
            <person name="Cheng Z."/>
            <person name="Jin W."/>
            <person name="Jiang J."/>
            <person name="Leong S.A."/>
            <person name="Iwama H."/>
            <person name="Gojobori T."/>
            <person name="Itoh T."/>
            <person name="Niimura Y."/>
            <person name="Fujii Y."/>
            <person name="Habara T."/>
            <person name="Sakai H."/>
            <person name="Sato Y."/>
            <person name="Wilson G."/>
            <person name="Kumar K."/>
            <person name="McCouch S."/>
            <person name="Juretic N."/>
            <person name="Hoen D."/>
            <person name="Wright S."/>
            <person name="Bruskiewich R."/>
            <person name="Bureau T."/>
            <person name="Miyao A."/>
            <person name="Hirochika H."/>
            <person name="Nishikawa T."/>
            <person name="Kadowaki K."/>
            <person name="Sugiura M."/>
            <person name="Burr B."/>
            <person name="Sasaki T."/>
        </authorList>
    </citation>
    <scope>NUCLEOTIDE SEQUENCE [LARGE SCALE GENOMIC DNA]</scope>
    <source>
        <strain evidence="3">cv. Nipponbare</strain>
    </source>
</reference>